<evidence type="ECO:0000256" key="2">
    <source>
        <dbReference type="ARBA" id="ARBA00022806"/>
    </source>
</evidence>
<dbReference type="Proteomes" id="UP000029453">
    <property type="component" value="Unassembled WGS sequence"/>
</dbReference>
<comment type="caution">
    <text evidence="5">The sequence shown here is derived from an EMBL/GenBank/DDBJ whole genome shotgun (WGS) entry which is preliminary data.</text>
</comment>
<sequence>MIRLGRCSPFGWKETPRIANGAVPLTLHLLSPAQRPVQVTQDLASFWQNTYFEVKKDLKGRYPKHYWPDDPHEAVATRRARPQPPRG</sequence>
<feature type="domain" description="ATP-dependent RNA helicase HrpB C-terminal" evidence="4">
    <location>
        <begin position="10"/>
        <end position="71"/>
    </location>
</feature>
<keyword evidence="2 5" id="KW-0347">Helicase</keyword>
<keyword evidence="2 5" id="KW-0547">Nucleotide-binding</keyword>
<organism evidence="5 6">
    <name type="scientific">Paenibacillus popilliae ATCC 14706</name>
    <dbReference type="NCBI Taxonomy" id="1212764"/>
    <lineage>
        <taxon>Bacteria</taxon>
        <taxon>Bacillati</taxon>
        <taxon>Bacillota</taxon>
        <taxon>Bacilli</taxon>
        <taxon>Bacillales</taxon>
        <taxon>Paenibacillaceae</taxon>
        <taxon>Paenibacillus</taxon>
    </lineage>
</organism>
<evidence type="ECO:0000256" key="1">
    <source>
        <dbReference type="ARBA" id="ARBA00022801"/>
    </source>
</evidence>
<proteinExistence type="predicted"/>
<evidence type="ECO:0000313" key="6">
    <source>
        <dbReference type="Proteomes" id="UP000029453"/>
    </source>
</evidence>
<dbReference type="Pfam" id="PF08482">
    <property type="entry name" value="HrpB_C"/>
    <property type="match status" value="1"/>
</dbReference>
<evidence type="ECO:0000256" key="3">
    <source>
        <dbReference type="SAM" id="MobiDB-lite"/>
    </source>
</evidence>
<reference evidence="5 6" key="1">
    <citation type="submission" date="2012-10" db="EMBL/GenBank/DDBJ databases">
        <title>Draft Genome Sequence of Paenibacillus popilliae ATCC 14706T.</title>
        <authorList>
            <person name="Iiyama K."/>
            <person name="Mori K."/>
            <person name="Mon H."/>
            <person name="Chieda Y."/>
            <person name="Lee J.M."/>
            <person name="Kusakabe T."/>
            <person name="Tashiro K."/>
            <person name="Asano S."/>
            <person name="Yasunaga-Aoki C."/>
            <person name="Shimizu S."/>
        </authorList>
    </citation>
    <scope>NUCLEOTIDE SEQUENCE [LARGE SCALE GENOMIC DNA]</scope>
    <source>
        <strain evidence="5 6">ATCC 14706</strain>
    </source>
</reference>
<feature type="region of interest" description="Disordered" evidence="3">
    <location>
        <begin position="65"/>
        <end position="87"/>
    </location>
</feature>
<keyword evidence="1" id="KW-0378">Hydrolase</keyword>
<protein>
    <submittedName>
        <fullName evidence="5">HrpA-like helicase</fullName>
    </submittedName>
</protein>
<dbReference type="AlphaFoldDB" id="M9LFP1"/>
<dbReference type="InterPro" id="IPR013689">
    <property type="entry name" value="RNA_helicase_ATP-dep_HrpB_C"/>
</dbReference>
<gene>
    <name evidence="5" type="ORF">PPOP_0496</name>
</gene>
<accession>M9LFP1</accession>
<evidence type="ECO:0000259" key="4">
    <source>
        <dbReference type="Pfam" id="PF08482"/>
    </source>
</evidence>
<dbReference type="GO" id="GO:0016787">
    <property type="term" value="F:hydrolase activity"/>
    <property type="evidence" value="ECO:0007669"/>
    <property type="project" value="UniProtKB-KW"/>
</dbReference>
<evidence type="ECO:0000313" key="5">
    <source>
        <dbReference type="EMBL" id="GAC41155.1"/>
    </source>
</evidence>
<keyword evidence="6" id="KW-1185">Reference proteome</keyword>
<dbReference type="GO" id="GO:0004386">
    <property type="term" value="F:helicase activity"/>
    <property type="evidence" value="ECO:0007669"/>
    <property type="project" value="UniProtKB-KW"/>
</dbReference>
<dbReference type="EMBL" id="BALG01000023">
    <property type="protein sequence ID" value="GAC41155.1"/>
    <property type="molecule type" value="Genomic_DNA"/>
</dbReference>
<dbReference type="PANTHER" id="PTHR43519">
    <property type="entry name" value="ATP-DEPENDENT RNA HELICASE HRPB"/>
    <property type="match status" value="1"/>
</dbReference>
<feature type="compositionally biased region" description="Basic and acidic residues" evidence="3">
    <location>
        <begin position="65"/>
        <end position="76"/>
    </location>
</feature>
<name>M9LFP1_PAEPP</name>
<keyword evidence="2 5" id="KW-0067">ATP-binding</keyword>
<dbReference type="PANTHER" id="PTHR43519:SF1">
    <property type="entry name" value="ATP-DEPENDENT RNA HELICASE HRPB"/>
    <property type="match status" value="1"/>
</dbReference>